<keyword evidence="5" id="KW-0411">Iron-sulfur</keyword>
<dbReference type="Gene3D" id="3.40.50.150">
    <property type="entry name" value="Vaccinia Virus protein VP39"/>
    <property type="match status" value="1"/>
</dbReference>
<comment type="caution">
    <text evidence="8">The sequence shown here is derived from an EMBL/GenBank/DDBJ whole genome shotgun (WGS) entry which is preliminary data.</text>
</comment>
<dbReference type="CDD" id="cd02440">
    <property type="entry name" value="AdoMet_MTases"/>
    <property type="match status" value="1"/>
</dbReference>
<keyword evidence="3" id="KW-0809">Transit peptide</keyword>
<dbReference type="EMBL" id="WJQU01000002">
    <property type="protein sequence ID" value="KAJ6643438.1"/>
    <property type="molecule type" value="Genomic_DNA"/>
</dbReference>
<dbReference type="InterPro" id="IPR015324">
    <property type="entry name" value="Ribosomal_Rsm22-like"/>
</dbReference>
<evidence type="ECO:0000256" key="1">
    <source>
        <dbReference type="ARBA" id="ARBA00004173"/>
    </source>
</evidence>
<dbReference type="SUPFAM" id="SSF53335">
    <property type="entry name" value="S-adenosyl-L-methionine-dependent methyltransferases"/>
    <property type="match status" value="1"/>
</dbReference>
<accession>A0A9Q0S4B5</accession>
<dbReference type="GO" id="GO:0008168">
    <property type="term" value="F:methyltransferase activity"/>
    <property type="evidence" value="ECO:0007669"/>
    <property type="project" value="UniProtKB-KW"/>
</dbReference>
<dbReference type="InterPro" id="IPR052571">
    <property type="entry name" value="Mt_RNA_Methyltransferase"/>
</dbReference>
<sequence length="445" mass="51221">MKRVILKLTAANRSYSTNTLKKPKPVVTLDTKVTDELTNEVYKPRQHPGTDRSGVIALPSWTVSAILKSVKDHSVKVLYRDSQVLSRYLKGRHMPPEENQIKYKRQLIADKLIQKIDIKDEEQFKKFENKVEKLLKSQVYQWQPVVYDNNKSLQYLIGRSPQEYSIILRIFNEIKKRDPDFQPRSYFDFGSGVGSGLWAAAELWKDSIFEYFMVDVSREMNDLAELILQGGEENKGKQLKNVNFRQFLPAADVAFDVVVSAYSLFELPDTQSRLEAVLNLWNKCDRYLVIVEQGTMAGFKVINEARDFILHLNNKDKSESIGHVFAPCPHNMTCPRLLDKTPCNFVSSYRPLPIGIDQAQQKEMYSYVVLKKGPINDNNTWPRIVRPTLVRSKHAICRMCTKDGTLDEVIFSQAKHGKFSYRCAKSSDWGDRLPIDIQKNADSDI</sequence>
<evidence type="ECO:0000256" key="7">
    <source>
        <dbReference type="ARBA" id="ARBA00045681"/>
    </source>
</evidence>
<name>A0A9Q0S4B5_9DIPT</name>
<dbReference type="Proteomes" id="UP001151699">
    <property type="component" value="Chromosome B"/>
</dbReference>
<dbReference type="GO" id="GO:0006412">
    <property type="term" value="P:translation"/>
    <property type="evidence" value="ECO:0007669"/>
    <property type="project" value="InterPro"/>
</dbReference>
<dbReference type="InterPro" id="IPR029063">
    <property type="entry name" value="SAM-dependent_MTases_sf"/>
</dbReference>
<keyword evidence="9" id="KW-1185">Reference proteome</keyword>
<organism evidence="8 9">
    <name type="scientific">Pseudolycoriella hygida</name>
    <dbReference type="NCBI Taxonomy" id="35572"/>
    <lineage>
        <taxon>Eukaryota</taxon>
        <taxon>Metazoa</taxon>
        <taxon>Ecdysozoa</taxon>
        <taxon>Arthropoda</taxon>
        <taxon>Hexapoda</taxon>
        <taxon>Insecta</taxon>
        <taxon>Pterygota</taxon>
        <taxon>Neoptera</taxon>
        <taxon>Endopterygota</taxon>
        <taxon>Diptera</taxon>
        <taxon>Nematocera</taxon>
        <taxon>Sciaroidea</taxon>
        <taxon>Sciaridae</taxon>
        <taxon>Pseudolycoriella</taxon>
    </lineage>
</organism>
<gene>
    <name evidence="8" type="primary">METTL17</name>
    <name evidence="8" type="ORF">Bhyg_08399</name>
</gene>
<evidence type="ECO:0000256" key="3">
    <source>
        <dbReference type="ARBA" id="ARBA00022946"/>
    </source>
</evidence>
<dbReference type="PANTHER" id="PTHR13184">
    <property type="entry name" value="37S RIBOSOMAL PROTEIN S22"/>
    <property type="match status" value="1"/>
</dbReference>
<protein>
    <submittedName>
        <fullName evidence="8">Methyltransferase-like protein 17, mitochondrial</fullName>
    </submittedName>
</protein>
<dbReference type="PANTHER" id="PTHR13184:SF5">
    <property type="entry name" value="METHYLTRANSFERASE-LIKE PROTEIN 17, MITOCHONDRIAL"/>
    <property type="match status" value="1"/>
</dbReference>
<keyword evidence="8" id="KW-0808">Transferase</keyword>
<reference evidence="8" key="1">
    <citation type="submission" date="2022-07" db="EMBL/GenBank/DDBJ databases">
        <authorList>
            <person name="Trinca V."/>
            <person name="Uliana J.V.C."/>
            <person name="Torres T.T."/>
            <person name="Ward R.J."/>
            <person name="Monesi N."/>
        </authorList>
    </citation>
    <scope>NUCLEOTIDE SEQUENCE</scope>
    <source>
        <strain evidence="8">HSMRA1968</strain>
        <tissue evidence="8">Whole embryos</tissue>
    </source>
</reference>
<dbReference type="GO" id="GO:0032259">
    <property type="term" value="P:methylation"/>
    <property type="evidence" value="ECO:0007669"/>
    <property type="project" value="UniProtKB-KW"/>
</dbReference>
<dbReference type="Pfam" id="PF09243">
    <property type="entry name" value="Rsm22"/>
    <property type="match status" value="1"/>
</dbReference>
<evidence type="ECO:0000313" key="8">
    <source>
        <dbReference type="EMBL" id="KAJ6643438.1"/>
    </source>
</evidence>
<dbReference type="AlphaFoldDB" id="A0A9Q0S4B5"/>
<keyword evidence="2" id="KW-0479">Metal-binding</keyword>
<proteinExistence type="predicted"/>
<keyword evidence="6" id="KW-0496">Mitochondrion</keyword>
<comment type="subcellular location">
    <subcellularLocation>
        <location evidence="1">Mitochondrion</location>
    </subcellularLocation>
</comment>
<keyword evidence="4" id="KW-0408">Iron</keyword>
<evidence type="ECO:0000256" key="2">
    <source>
        <dbReference type="ARBA" id="ARBA00022723"/>
    </source>
</evidence>
<evidence type="ECO:0000256" key="5">
    <source>
        <dbReference type="ARBA" id="ARBA00023014"/>
    </source>
</evidence>
<dbReference type="OrthoDB" id="421327at2759"/>
<keyword evidence="8" id="KW-0489">Methyltransferase</keyword>
<evidence type="ECO:0000313" key="9">
    <source>
        <dbReference type="Proteomes" id="UP001151699"/>
    </source>
</evidence>
<dbReference type="GO" id="GO:0051536">
    <property type="term" value="F:iron-sulfur cluster binding"/>
    <property type="evidence" value="ECO:0007669"/>
    <property type="project" value="UniProtKB-KW"/>
</dbReference>
<dbReference type="GO" id="GO:0005763">
    <property type="term" value="C:mitochondrial small ribosomal subunit"/>
    <property type="evidence" value="ECO:0007669"/>
    <property type="project" value="TreeGrafter"/>
</dbReference>
<evidence type="ECO:0000256" key="6">
    <source>
        <dbReference type="ARBA" id="ARBA00023128"/>
    </source>
</evidence>
<dbReference type="GO" id="GO:0003735">
    <property type="term" value="F:structural constituent of ribosome"/>
    <property type="evidence" value="ECO:0007669"/>
    <property type="project" value="TreeGrafter"/>
</dbReference>
<evidence type="ECO:0000256" key="4">
    <source>
        <dbReference type="ARBA" id="ARBA00023004"/>
    </source>
</evidence>
<comment type="function">
    <text evidence="7">Mitochondrial ribosome (mitoribosome) assembly factor. Binds at the interface of the head and body domains of the mitochondrial small ribosomal subunit (mt-SSU), occluding the mRNA channel and preventing compaction of the head domain towards the body. Probable inactive methyltransferase: retains the characteristic folding and ability to bind S-adenosyl-L-methionine, but it probably lost its methyltransferase activity.</text>
</comment>
<dbReference type="GO" id="GO:0046872">
    <property type="term" value="F:metal ion binding"/>
    <property type="evidence" value="ECO:0007669"/>
    <property type="project" value="UniProtKB-KW"/>
</dbReference>